<sequence length="712" mass="73346">MPRTARPARSSRAARWLIPLLLLAAWLGVGGVLGPYAGKLGEVATNDQAAFLPRTAESTRVIDMQEDFRQSDAVPLVVVWTARGGGPLPETARADATAALKGIDGSPLLAGNPSPALASDDGRALRAVVPLRTGLDDGLADALDEIGAEARTVPGTAVHLAGPAAAQADLKNAFSGIDGLLLGVALATVLVILLLVYRSVLLPLLIIVAAVFALALACAVVYALAERGIVRVDGQVQGILSILVIGAATDYALLLTARFREELERGDDRTAAMRAALRRSAGPVLASAATVALGLLALLLSDLTNNRALGPVGAIGIVCAVAAALTFLPAVLVLLGRAAYWPARPHREDPATATGSHRLWRRVADLVDRAPRRVWAATLAALLACAAFAPNLTSRGVPLDETFVGDVPSVAAQAVLGEHFPGGSGSPAVVIARAEALEPVTAAARQVPGVASVLPTTAGGSPGGPPLIAEGRIRLDVTLADPADSEAAERTVAALRDAVRAVPGADTLVGGVTAQRIDTQRTAAADRTLIVPVVLAIILIILTALLRSLLMPLLLVATVALNFFATLGVASLVFTHLLGFTGTDASVPLYGFVFLVALGVDYNIFLMSRVREESIRLGTREGLRHGLVATGGVITSAGVVLAATFAALGVIPLAFLIQIAFIVAFGVLLDTLVVRSLLVPALVRSLGERAWWPGDPAGFRRPQAGRDSGGTA</sequence>
<feature type="domain" description="SSD" evidence="7">
    <location>
        <begin position="208"/>
        <end position="334"/>
    </location>
</feature>
<evidence type="ECO:0000256" key="4">
    <source>
        <dbReference type="ARBA" id="ARBA00022692"/>
    </source>
</evidence>
<dbReference type="Proteomes" id="UP000005940">
    <property type="component" value="Chromosome"/>
</dbReference>
<evidence type="ECO:0000256" key="6">
    <source>
        <dbReference type="ARBA" id="ARBA00023136"/>
    </source>
</evidence>
<protein>
    <submittedName>
        <fullName evidence="8">MMPL family transporter</fullName>
    </submittedName>
</protein>
<dbReference type="SUPFAM" id="SSF82866">
    <property type="entry name" value="Multidrug efflux transporter AcrB transmembrane domain"/>
    <property type="match status" value="2"/>
</dbReference>
<evidence type="ECO:0000313" key="8">
    <source>
        <dbReference type="EMBL" id="QKM68631.1"/>
    </source>
</evidence>
<dbReference type="PROSITE" id="PS50156">
    <property type="entry name" value="SSD"/>
    <property type="match status" value="2"/>
</dbReference>
<keyword evidence="3" id="KW-1003">Cell membrane</keyword>
<dbReference type="AlphaFoldDB" id="I2N2C4"/>
<dbReference type="InterPro" id="IPR000731">
    <property type="entry name" value="SSD"/>
</dbReference>
<organism evidence="8 9">
    <name type="scientific">Streptomyces tsukubensis (strain DSM 42081 / NBRC 108919 / NRRL 18488 / 9993)</name>
    <dbReference type="NCBI Taxonomy" id="1114943"/>
    <lineage>
        <taxon>Bacteria</taxon>
        <taxon>Bacillati</taxon>
        <taxon>Actinomycetota</taxon>
        <taxon>Actinomycetes</taxon>
        <taxon>Kitasatosporales</taxon>
        <taxon>Streptomycetaceae</taxon>
        <taxon>Streptomyces</taxon>
    </lineage>
</organism>
<dbReference type="InterPro" id="IPR050545">
    <property type="entry name" value="Mycobact_MmpL"/>
</dbReference>
<evidence type="ECO:0000256" key="1">
    <source>
        <dbReference type="ARBA" id="ARBA00004651"/>
    </source>
</evidence>
<dbReference type="PANTHER" id="PTHR33406">
    <property type="entry name" value="MEMBRANE PROTEIN MJ1562-RELATED"/>
    <property type="match status" value="1"/>
</dbReference>
<keyword evidence="9" id="KW-1185">Reference proteome</keyword>
<keyword evidence="5" id="KW-1133">Transmembrane helix</keyword>
<dbReference type="PANTHER" id="PTHR33406:SF6">
    <property type="entry name" value="MEMBRANE PROTEIN YDGH-RELATED"/>
    <property type="match status" value="1"/>
</dbReference>
<comment type="subcellular location">
    <subcellularLocation>
        <location evidence="1">Cell membrane</location>
        <topology evidence="1">Multi-pass membrane protein</topology>
    </subcellularLocation>
</comment>
<dbReference type="GO" id="GO:0005886">
    <property type="term" value="C:plasma membrane"/>
    <property type="evidence" value="ECO:0007669"/>
    <property type="project" value="UniProtKB-SubCell"/>
</dbReference>
<evidence type="ECO:0000259" key="7">
    <source>
        <dbReference type="PROSITE" id="PS50156"/>
    </source>
</evidence>
<dbReference type="InterPro" id="IPR004869">
    <property type="entry name" value="MMPL_dom"/>
</dbReference>
<name>I2N2C4_STRT9</name>
<evidence type="ECO:0000313" key="9">
    <source>
        <dbReference type="Proteomes" id="UP000005940"/>
    </source>
</evidence>
<keyword evidence="4" id="KW-0812">Transmembrane</keyword>
<dbReference type="EMBL" id="CP029159">
    <property type="protein sequence ID" value="QKM68631.1"/>
    <property type="molecule type" value="Genomic_DNA"/>
</dbReference>
<evidence type="ECO:0000256" key="3">
    <source>
        <dbReference type="ARBA" id="ARBA00022475"/>
    </source>
</evidence>
<keyword evidence="6" id="KW-0472">Membrane</keyword>
<feature type="domain" description="SSD" evidence="7">
    <location>
        <begin position="569"/>
        <end position="684"/>
    </location>
</feature>
<reference evidence="8 9" key="1">
    <citation type="journal article" date="2012" name="J. Bacteriol.">
        <title>Draft genome of Streptomyces tsukubaensis NRRL 18488, the producer of the clinically important immunosuppressant tacrolimus (FK506).</title>
        <authorList>
            <person name="Barreiro C."/>
            <person name="Prieto C."/>
            <person name="Sola-Landa A."/>
            <person name="Solera E."/>
            <person name="Martinez-Castro M."/>
            <person name="Perez-Redondo R."/>
            <person name="Garcia-Estrada C."/>
            <person name="Aparicio J.F."/>
            <person name="Fernandez-Martinez L.T."/>
            <person name="Santos-Aberturas J."/>
            <person name="Salehi-Najafabadi Z."/>
            <person name="Rodriguez-Garcia A."/>
            <person name="Tauch A."/>
            <person name="Martin J.F."/>
        </authorList>
    </citation>
    <scope>NUCLEOTIDE SEQUENCE [LARGE SCALE GENOMIC DNA]</scope>
    <source>
        <strain evidence="9">DSM 42081 / NBRC 108919 / NRRL 18488 / 9993</strain>
    </source>
</reference>
<evidence type="ECO:0000256" key="2">
    <source>
        <dbReference type="ARBA" id="ARBA00010157"/>
    </source>
</evidence>
<accession>I2N2C4</accession>
<evidence type="ECO:0000256" key="5">
    <source>
        <dbReference type="ARBA" id="ARBA00022989"/>
    </source>
</evidence>
<proteinExistence type="inferred from homology"/>
<gene>
    <name evidence="8" type="ORF">STSU_017080</name>
</gene>
<dbReference type="RefSeq" id="WP_006347934.1">
    <property type="nucleotide sequence ID" value="NZ_CP029159.1"/>
</dbReference>
<dbReference type="Gene3D" id="1.20.1640.10">
    <property type="entry name" value="Multidrug efflux transporter AcrB transmembrane domain"/>
    <property type="match status" value="2"/>
</dbReference>
<comment type="similarity">
    <text evidence="2">Belongs to the resistance-nodulation-cell division (RND) (TC 2.A.6) family. MmpL subfamily.</text>
</comment>
<dbReference type="Pfam" id="PF03176">
    <property type="entry name" value="MMPL"/>
    <property type="match status" value="2"/>
</dbReference>